<name>A0A4Y1RN75_PRUDU</name>
<dbReference type="Gene3D" id="3.30.70.270">
    <property type="match status" value="1"/>
</dbReference>
<accession>A0A4Y1RN75</accession>
<dbReference type="Pfam" id="PF17919">
    <property type="entry name" value="RT_RNaseH_2"/>
    <property type="match status" value="1"/>
</dbReference>
<evidence type="ECO:0000259" key="1">
    <source>
        <dbReference type="Pfam" id="PF17919"/>
    </source>
</evidence>
<protein>
    <recommendedName>
        <fullName evidence="1">Reverse transcriptase/retrotransposon-derived protein RNase H-like domain-containing protein</fullName>
    </recommendedName>
</protein>
<dbReference type="EMBL" id="AP019302">
    <property type="protein sequence ID" value="BBH05669.1"/>
    <property type="molecule type" value="Genomic_DNA"/>
</dbReference>
<evidence type="ECO:0000313" key="2">
    <source>
        <dbReference type="EMBL" id="BBH05669.1"/>
    </source>
</evidence>
<dbReference type="FunFam" id="3.30.70.270:FF:000020">
    <property type="entry name" value="Transposon Tf2-6 polyprotein-like Protein"/>
    <property type="match status" value="1"/>
</dbReference>
<sequence length="142" mass="15981">MPSSASVNSGLTKLVLEACELCRGHFVDPQKIEAVVIWLRPTRITEIRSFLKLAGYYRHFVEGFSTIAAPLTSLIRKGVKFVWSDKCVEGFVELKIRLTTAPILALLDVNGNFVIYNDALQQGLGCVLMQHGILFMIWNWPQ</sequence>
<dbReference type="PANTHER" id="PTHR34072">
    <property type="entry name" value="ENZYMATIC POLYPROTEIN-RELATED"/>
    <property type="match status" value="1"/>
</dbReference>
<dbReference type="AlphaFoldDB" id="A0A4Y1RN75"/>
<proteinExistence type="predicted"/>
<organism evidence="2">
    <name type="scientific">Prunus dulcis</name>
    <name type="common">Almond</name>
    <name type="synonym">Amygdalus dulcis</name>
    <dbReference type="NCBI Taxonomy" id="3755"/>
    <lineage>
        <taxon>Eukaryota</taxon>
        <taxon>Viridiplantae</taxon>
        <taxon>Streptophyta</taxon>
        <taxon>Embryophyta</taxon>
        <taxon>Tracheophyta</taxon>
        <taxon>Spermatophyta</taxon>
        <taxon>Magnoliopsida</taxon>
        <taxon>eudicotyledons</taxon>
        <taxon>Gunneridae</taxon>
        <taxon>Pentapetalae</taxon>
        <taxon>rosids</taxon>
        <taxon>fabids</taxon>
        <taxon>Rosales</taxon>
        <taxon>Rosaceae</taxon>
        <taxon>Amygdaloideae</taxon>
        <taxon>Amygdaleae</taxon>
        <taxon>Prunus</taxon>
    </lineage>
</organism>
<dbReference type="SUPFAM" id="SSF56672">
    <property type="entry name" value="DNA/RNA polymerases"/>
    <property type="match status" value="1"/>
</dbReference>
<dbReference type="InterPro" id="IPR043128">
    <property type="entry name" value="Rev_trsase/Diguanyl_cyclase"/>
</dbReference>
<dbReference type="InterPro" id="IPR043502">
    <property type="entry name" value="DNA/RNA_pol_sf"/>
</dbReference>
<reference evidence="2" key="1">
    <citation type="journal article" date="2019" name="Science">
        <title>Mutation of a bHLH transcription factor allowed almond domestication.</title>
        <authorList>
            <person name="Sanchez-Perez R."/>
            <person name="Pavan S."/>
            <person name="Mazzeo R."/>
            <person name="Moldovan C."/>
            <person name="Aiese Cigliano R."/>
            <person name="Del Cueto J."/>
            <person name="Ricciardi F."/>
            <person name="Lotti C."/>
            <person name="Ricciardi L."/>
            <person name="Dicenta F."/>
            <person name="Lopez-Marques R.L."/>
            <person name="Lindberg Moller B."/>
        </authorList>
    </citation>
    <scope>NUCLEOTIDE SEQUENCE</scope>
</reference>
<dbReference type="PANTHER" id="PTHR34072:SF52">
    <property type="entry name" value="RIBONUCLEASE H"/>
    <property type="match status" value="1"/>
</dbReference>
<dbReference type="InterPro" id="IPR041577">
    <property type="entry name" value="RT_RNaseH_2"/>
</dbReference>
<gene>
    <name evidence="2" type="ORF">Prudu_017125</name>
</gene>
<feature type="domain" description="Reverse transcriptase/retrotransposon-derived protein RNase H-like" evidence="1">
    <location>
        <begin position="83"/>
        <end position="131"/>
    </location>
</feature>